<name>A0A941GF48_NIACI</name>
<feature type="transmembrane region" description="Helical" evidence="8">
    <location>
        <begin position="308"/>
        <end position="326"/>
    </location>
</feature>
<feature type="transmembrane region" description="Helical" evidence="8">
    <location>
        <begin position="274"/>
        <end position="296"/>
    </location>
</feature>
<evidence type="ECO:0000256" key="6">
    <source>
        <dbReference type="ARBA" id="ARBA00022989"/>
    </source>
</evidence>
<evidence type="ECO:0000256" key="4">
    <source>
        <dbReference type="ARBA" id="ARBA00022544"/>
    </source>
</evidence>
<dbReference type="GO" id="GO:0009847">
    <property type="term" value="P:spore germination"/>
    <property type="evidence" value="ECO:0007669"/>
    <property type="project" value="InterPro"/>
</dbReference>
<keyword evidence="6 8" id="KW-1133">Transmembrane helix</keyword>
<evidence type="ECO:0000256" key="7">
    <source>
        <dbReference type="ARBA" id="ARBA00023136"/>
    </source>
</evidence>
<keyword evidence="3" id="KW-0813">Transport</keyword>
<proteinExistence type="inferred from homology"/>
<reference evidence="9" key="1">
    <citation type="submission" date="2021-04" db="EMBL/GenBank/DDBJ databases">
        <title>Genomic analysis of electroactive and textile dye degrading Bacillus circulans strain: DC10 isolated from constructed wetland-microbial fuel cells treating textile dye wastewaters.</title>
        <authorList>
            <person name="Patel D.U."/>
            <person name="Desai C.R."/>
        </authorList>
    </citation>
    <scope>NUCLEOTIDE SEQUENCE</scope>
    <source>
        <strain evidence="9">DC10</strain>
    </source>
</reference>
<protein>
    <submittedName>
        <fullName evidence="9">GerAB/ArcD/ProY family transporter</fullName>
    </submittedName>
</protein>
<keyword evidence="4" id="KW-0309">Germination</keyword>
<feature type="transmembrane region" description="Helical" evidence="8">
    <location>
        <begin position="225"/>
        <end position="245"/>
    </location>
</feature>
<dbReference type="NCBIfam" id="TIGR00912">
    <property type="entry name" value="2A0309"/>
    <property type="match status" value="1"/>
</dbReference>
<gene>
    <name evidence="9" type="ORF">KD144_17795</name>
</gene>
<evidence type="ECO:0000256" key="2">
    <source>
        <dbReference type="ARBA" id="ARBA00007998"/>
    </source>
</evidence>
<evidence type="ECO:0000256" key="8">
    <source>
        <dbReference type="SAM" id="Phobius"/>
    </source>
</evidence>
<evidence type="ECO:0000256" key="5">
    <source>
        <dbReference type="ARBA" id="ARBA00022692"/>
    </source>
</evidence>
<feature type="transmembrane region" description="Helical" evidence="8">
    <location>
        <begin position="119"/>
        <end position="141"/>
    </location>
</feature>
<feature type="transmembrane region" description="Helical" evidence="8">
    <location>
        <begin position="91"/>
        <end position="113"/>
    </location>
</feature>
<dbReference type="InterPro" id="IPR004761">
    <property type="entry name" value="Spore_GerAB"/>
</dbReference>
<organism evidence="9">
    <name type="scientific">Niallia circulans</name>
    <name type="common">Bacillus circulans</name>
    <dbReference type="NCBI Taxonomy" id="1397"/>
    <lineage>
        <taxon>Bacteria</taxon>
        <taxon>Bacillati</taxon>
        <taxon>Bacillota</taxon>
        <taxon>Bacilli</taxon>
        <taxon>Bacillales</taxon>
        <taxon>Bacillaceae</taxon>
        <taxon>Niallia</taxon>
    </lineage>
</organism>
<dbReference type="RefSeq" id="WP_212120492.1">
    <property type="nucleotide sequence ID" value="NZ_JAGTPX020000018.1"/>
</dbReference>
<keyword evidence="7 8" id="KW-0472">Membrane</keyword>
<accession>A0A941GF48</accession>
<feature type="transmembrane region" description="Helical" evidence="8">
    <location>
        <begin position="196"/>
        <end position="213"/>
    </location>
</feature>
<dbReference type="Pfam" id="PF03845">
    <property type="entry name" value="Spore_permease"/>
    <property type="match status" value="1"/>
</dbReference>
<dbReference type="GO" id="GO:0016020">
    <property type="term" value="C:membrane"/>
    <property type="evidence" value="ECO:0007669"/>
    <property type="project" value="UniProtKB-SubCell"/>
</dbReference>
<dbReference type="Gene3D" id="1.20.1740.10">
    <property type="entry name" value="Amino acid/polyamine transporter I"/>
    <property type="match status" value="1"/>
</dbReference>
<feature type="transmembrane region" description="Helical" evidence="8">
    <location>
        <begin position="47"/>
        <end position="70"/>
    </location>
</feature>
<dbReference type="PANTHER" id="PTHR34975">
    <property type="entry name" value="SPORE GERMINATION PROTEIN A2"/>
    <property type="match status" value="1"/>
</dbReference>
<evidence type="ECO:0000313" key="9">
    <source>
        <dbReference type="EMBL" id="MBR8671392.1"/>
    </source>
</evidence>
<feature type="transmembrane region" description="Helical" evidence="8">
    <location>
        <begin position="341"/>
        <end position="359"/>
    </location>
</feature>
<evidence type="ECO:0000256" key="3">
    <source>
        <dbReference type="ARBA" id="ARBA00022448"/>
    </source>
</evidence>
<dbReference type="EMBL" id="JAGTPX010000021">
    <property type="protein sequence ID" value="MBR8671392.1"/>
    <property type="molecule type" value="Genomic_DNA"/>
</dbReference>
<comment type="similarity">
    <text evidence="2">Belongs to the amino acid-polyamine-organocation (APC) superfamily. Spore germination protein (SGP) (TC 2.A.3.9) family.</text>
</comment>
<sequence>MSNEKIKIRESLTLSPFFLFFLIHSSQTGIGMLSMQRDIAKYAEQDAWIGIVIAGLYLHVIFLMLFKILASSNNGDVISLHQQYFGKIFGNILSMVFVVYFFLLLLLVFRSYIEILQIWVYSIVAPWEIGLVITVVIFYIVLGGFRVIAGISFWSTLIPIILVFVLGYTLKFSHFSNLQPFFNHDFKEILLSSKEGIISFVGFETVLLFFPFIKKGKSTKRWAHLGLLFTTLTYLILTIITYAFYNQGMLKYIIWPTLSMTKIVQVPFIERFEYIFIFSWLLVVMPPMCLCIWAITRSLKEMLNIKSSFSLTGILVLVNTLSILLIDRDSIHFVKKATTQLSIYILFIYIPLLFLYVIVKNKIQSNKK</sequence>
<comment type="caution">
    <text evidence="9">The sequence shown here is derived from an EMBL/GenBank/DDBJ whole genome shotgun (WGS) entry which is preliminary data.</text>
</comment>
<keyword evidence="5 8" id="KW-0812">Transmembrane</keyword>
<comment type="subcellular location">
    <subcellularLocation>
        <location evidence="1">Membrane</location>
        <topology evidence="1">Multi-pass membrane protein</topology>
    </subcellularLocation>
</comment>
<dbReference type="AlphaFoldDB" id="A0A941GF48"/>
<evidence type="ECO:0000256" key="1">
    <source>
        <dbReference type="ARBA" id="ARBA00004141"/>
    </source>
</evidence>
<dbReference type="PANTHER" id="PTHR34975:SF2">
    <property type="entry name" value="SPORE GERMINATION PROTEIN A2"/>
    <property type="match status" value="1"/>
</dbReference>
<feature type="transmembrane region" description="Helical" evidence="8">
    <location>
        <begin position="148"/>
        <end position="170"/>
    </location>
</feature>